<dbReference type="InterPro" id="IPR045269">
    <property type="entry name" value="Atg1-like"/>
</dbReference>
<keyword evidence="3 9" id="KW-0418">Kinase</keyword>
<dbReference type="GO" id="GO:0005776">
    <property type="term" value="C:autophagosome"/>
    <property type="evidence" value="ECO:0007669"/>
    <property type="project" value="TreeGrafter"/>
</dbReference>
<dbReference type="InterPro" id="IPR011009">
    <property type="entry name" value="Kinase-like_dom_sf"/>
</dbReference>
<organism evidence="9 10">
    <name type="scientific">Pleionea mediterranea</name>
    <dbReference type="NCBI Taxonomy" id="523701"/>
    <lineage>
        <taxon>Bacteria</taxon>
        <taxon>Pseudomonadati</taxon>
        <taxon>Pseudomonadota</taxon>
        <taxon>Gammaproteobacteria</taxon>
        <taxon>Oceanospirillales</taxon>
        <taxon>Pleioneaceae</taxon>
        <taxon>Pleionea</taxon>
    </lineage>
</organism>
<feature type="compositionally biased region" description="Polar residues" evidence="6">
    <location>
        <begin position="45"/>
        <end position="59"/>
    </location>
</feature>
<feature type="compositionally biased region" description="Polar residues" evidence="6">
    <location>
        <begin position="1"/>
        <end position="11"/>
    </location>
</feature>
<evidence type="ECO:0000313" key="10">
    <source>
        <dbReference type="Proteomes" id="UP000245790"/>
    </source>
</evidence>
<evidence type="ECO:0000256" key="3">
    <source>
        <dbReference type="ARBA" id="ARBA00022777"/>
    </source>
</evidence>
<dbReference type="AlphaFoldDB" id="A0A316F9X9"/>
<dbReference type="PANTHER" id="PTHR24348:SF22">
    <property type="entry name" value="NON-SPECIFIC SERINE_THREONINE PROTEIN KINASE"/>
    <property type="match status" value="1"/>
</dbReference>
<dbReference type="PROSITE" id="PS50011">
    <property type="entry name" value="PROTEIN_KINASE_DOM"/>
    <property type="match status" value="1"/>
</dbReference>
<feature type="compositionally biased region" description="Basic and acidic residues" evidence="6">
    <location>
        <begin position="12"/>
        <end position="21"/>
    </location>
</feature>
<dbReference type="EMBL" id="QGGU01000017">
    <property type="protein sequence ID" value="PWK42829.1"/>
    <property type="molecule type" value="Genomic_DNA"/>
</dbReference>
<dbReference type="PANTHER" id="PTHR24348">
    <property type="entry name" value="SERINE/THREONINE-PROTEIN KINASE UNC-51-RELATED"/>
    <property type="match status" value="1"/>
</dbReference>
<dbReference type="SMART" id="SM00220">
    <property type="entry name" value="S_TKc"/>
    <property type="match status" value="1"/>
</dbReference>
<dbReference type="RefSeq" id="WP_109765096.1">
    <property type="nucleotide sequence ID" value="NZ_QGGU01000017.1"/>
</dbReference>
<dbReference type="OrthoDB" id="9801841at2"/>
<feature type="transmembrane region" description="Helical" evidence="7">
    <location>
        <begin position="364"/>
        <end position="385"/>
    </location>
</feature>
<keyword evidence="1" id="KW-0808">Transferase</keyword>
<gene>
    <name evidence="9" type="ORF">C8D97_11731</name>
</gene>
<dbReference type="InterPro" id="IPR017441">
    <property type="entry name" value="Protein_kinase_ATP_BS"/>
</dbReference>
<accession>A0A316F9X9</accession>
<dbReference type="InterPro" id="IPR008271">
    <property type="entry name" value="Ser/Thr_kinase_AS"/>
</dbReference>
<keyword evidence="7" id="KW-0472">Membrane</keyword>
<dbReference type="Pfam" id="PF00069">
    <property type="entry name" value="Pkinase"/>
    <property type="match status" value="1"/>
</dbReference>
<feature type="binding site" evidence="5">
    <location>
        <position position="134"/>
    </location>
    <ligand>
        <name>ATP</name>
        <dbReference type="ChEBI" id="CHEBI:30616"/>
    </ligand>
</feature>
<evidence type="ECO:0000256" key="4">
    <source>
        <dbReference type="ARBA" id="ARBA00022840"/>
    </source>
</evidence>
<dbReference type="PROSITE" id="PS00107">
    <property type="entry name" value="PROTEIN_KINASE_ATP"/>
    <property type="match status" value="1"/>
</dbReference>
<dbReference type="CDD" id="cd14014">
    <property type="entry name" value="STKc_PknB_like"/>
    <property type="match status" value="1"/>
</dbReference>
<name>A0A316F9X9_9GAMM</name>
<keyword evidence="9" id="KW-0723">Serine/threonine-protein kinase</keyword>
<evidence type="ECO:0000256" key="6">
    <source>
        <dbReference type="SAM" id="MobiDB-lite"/>
    </source>
</evidence>
<evidence type="ECO:0000259" key="8">
    <source>
        <dbReference type="PROSITE" id="PS50011"/>
    </source>
</evidence>
<dbReference type="GO" id="GO:0016020">
    <property type="term" value="C:membrane"/>
    <property type="evidence" value="ECO:0007669"/>
    <property type="project" value="TreeGrafter"/>
</dbReference>
<keyword evidence="4 5" id="KW-0067">ATP-binding</keyword>
<keyword evidence="2 5" id="KW-0547">Nucleotide-binding</keyword>
<reference evidence="9 10" key="1">
    <citation type="submission" date="2018-05" db="EMBL/GenBank/DDBJ databases">
        <title>Genomic Encyclopedia of Type Strains, Phase IV (KMG-IV): sequencing the most valuable type-strain genomes for metagenomic binning, comparative biology and taxonomic classification.</title>
        <authorList>
            <person name="Goeker M."/>
        </authorList>
    </citation>
    <scope>NUCLEOTIDE SEQUENCE [LARGE SCALE GENOMIC DNA]</scope>
    <source>
        <strain evidence="9 10">DSM 25350</strain>
    </source>
</reference>
<dbReference type="GO" id="GO:0005829">
    <property type="term" value="C:cytosol"/>
    <property type="evidence" value="ECO:0007669"/>
    <property type="project" value="TreeGrafter"/>
</dbReference>
<feature type="domain" description="Protein kinase" evidence="8">
    <location>
        <begin position="99"/>
        <end position="358"/>
    </location>
</feature>
<protein>
    <submittedName>
        <fullName evidence="9">Serine/threonine protein kinase</fullName>
    </submittedName>
</protein>
<dbReference type="GO" id="GO:0005524">
    <property type="term" value="F:ATP binding"/>
    <property type="evidence" value="ECO:0007669"/>
    <property type="project" value="UniProtKB-UniRule"/>
</dbReference>
<dbReference type="Proteomes" id="UP000245790">
    <property type="component" value="Unassembled WGS sequence"/>
</dbReference>
<evidence type="ECO:0000256" key="5">
    <source>
        <dbReference type="PROSITE-ProRule" id="PRU10141"/>
    </source>
</evidence>
<dbReference type="PROSITE" id="PS00108">
    <property type="entry name" value="PROTEIN_KINASE_ST"/>
    <property type="match status" value="1"/>
</dbReference>
<evidence type="ECO:0000256" key="1">
    <source>
        <dbReference type="ARBA" id="ARBA00022679"/>
    </source>
</evidence>
<evidence type="ECO:0000256" key="7">
    <source>
        <dbReference type="SAM" id="Phobius"/>
    </source>
</evidence>
<feature type="region of interest" description="Disordered" evidence="6">
    <location>
        <begin position="1"/>
        <end position="59"/>
    </location>
</feature>
<evidence type="ECO:0000256" key="2">
    <source>
        <dbReference type="ARBA" id="ARBA00022741"/>
    </source>
</evidence>
<keyword evidence="7" id="KW-0812">Transmembrane</keyword>
<comment type="caution">
    <text evidence="9">The sequence shown here is derived from an EMBL/GenBank/DDBJ whole genome shotgun (WGS) entry which is preliminary data.</text>
</comment>
<dbReference type="GO" id="GO:0000407">
    <property type="term" value="C:phagophore assembly site"/>
    <property type="evidence" value="ECO:0007669"/>
    <property type="project" value="TreeGrafter"/>
</dbReference>
<dbReference type="Gene3D" id="3.30.200.20">
    <property type="entry name" value="Phosphorylase Kinase, domain 1"/>
    <property type="match status" value="1"/>
</dbReference>
<proteinExistence type="predicted"/>
<dbReference type="Gene3D" id="1.10.510.10">
    <property type="entry name" value="Transferase(Phosphotransferase) domain 1"/>
    <property type="match status" value="1"/>
</dbReference>
<dbReference type="GO" id="GO:0004674">
    <property type="term" value="F:protein serine/threonine kinase activity"/>
    <property type="evidence" value="ECO:0007669"/>
    <property type="project" value="UniProtKB-KW"/>
</dbReference>
<dbReference type="InterPro" id="IPR000719">
    <property type="entry name" value="Prot_kinase_dom"/>
</dbReference>
<evidence type="ECO:0000313" key="9">
    <source>
        <dbReference type="EMBL" id="PWK42829.1"/>
    </source>
</evidence>
<keyword evidence="10" id="KW-1185">Reference proteome</keyword>
<keyword evidence="7" id="KW-1133">Transmembrane helix</keyword>
<dbReference type="SUPFAM" id="SSF56112">
    <property type="entry name" value="Protein kinase-like (PK-like)"/>
    <property type="match status" value="1"/>
</dbReference>
<sequence>MTKNHNNTNKDSGVENDRPVDDATVLSNAADHDESNVPDEAGSDGEQSSNAIKESQPQARLTQIGRHLKSQESQAGFEQAKRDADNALAEKKIILNNRFVLESTIGAGGMGAVYRAQDLRRVEARDTDPYVAIKVLKGDFKQHPDAFIALQREASRSSKLAHPNIVTVHDFDRDGETVFMTMQLLQGDDLDNLIKTHSKGLPKQQAFKIIDDVCRGLEFAHEKGIIHCDLKPANLFLAEDGAKVLDFGIARLALRTQDHFDAGKIGAFTPGYASLEMFNGDDPDQSDDVFATAIIVYELLSGKHPYNGQSAPVALATNMQPAPIDGLSKKEWRALSNALQIEKSRRTKTIKEFRQAFMGRSKRPLVYSVVGLSVAVLASLAYIFLFGNQQLERKIEENIASAETCLKDQNFSCVINNANVILNIDPQHQQANALLKNARQLQFEKKSRETINELMNQANQCFDSSNFNCVTEHTKAVLAIDANHQAANDLAQLATQQQQTISLNYTKAMQQATTCFDRNDFSCAIEQAERALALKQGDEQALSLKQSANYSIAQQKSALEKASGIVEDGRFCLKKFDYSCAIAKAESALEFVAEYPPAVKLKNEAQKAMDNAKKSISIE</sequence>